<evidence type="ECO:0000256" key="21">
    <source>
        <dbReference type="SAM" id="MobiDB-lite"/>
    </source>
</evidence>
<dbReference type="InterPro" id="IPR027359">
    <property type="entry name" value="Volt_channel_dom_sf"/>
</dbReference>
<feature type="binding site" evidence="19">
    <location>
        <position position="683"/>
    </location>
    <ligand>
        <name>Ca(2+)</name>
        <dbReference type="ChEBI" id="CHEBI:29108"/>
    </ligand>
</feature>
<accession>Q4T0L3</accession>
<feature type="compositionally biased region" description="Basic residues" evidence="21">
    <location>
        <begin position="920"/>
        <end position="929"/>
    </location>
</feature>
<keyword evidence="13" id="KW-0406">Ion transport</keyword>
<dbReference type="GO" id="GO:0045202">
    <property type="term" value="C:synapse"/>
    <property type="evidence" value="ECO:0007669"/>
    <property type="project" value="GOC"/>
</dbReference>
<gene>
    <name evidence="24" type="ORF">GSTENG00009266001</name>
</gene>
<reference evidence="24" key="1">
    <citation type="journal article" date="2004" name="Nature">
        <title>Genome duplication in the teleost fish Tetraodon nigroviridis reveals the early vertebrate proto-karyotype.</title>
        <authorList>
            <person name="Jaillon O."/>
            <person name="Aury J.-M."/>
            <person name="Brunet F."/>
            <person name="Petit J.-L."/>
            <person name="Stange-Thomann N."/>
            <person name="Mauceli E."/>
            <person name="Bouneau L."/>
            <person name="Fischer C."/>
            <person name="Ozouf-Costaz C."/>
            <person name="Bernot A."/>
            <person name="Nicaud S."/>
            <person name="Jaffe D."/>
            <person name="Fisher S."/>
            <person name="Lutfalla G."/>
            <person name="Dossat C."/>
            <person name="Segurens B."/>
            <person name="Dasilva C."/>
            <person name="Salanoubat M."/>
            <person name="Levy M."/>
            <person name="Boudet N."/>
            <person name="Castellano S."/>
            <person name="Anthouard V."/>
            <person name="Jubin C."/>
            <person name="Castelli V."/>
            <person name="Katinka M."/>
            <person name="Vacherie B."/>
            <person name="Biemont C."/>
            <person name="Skalli Z."/>
            <person name="Cattolico L."/>
            <person name="Poulain J."/>
            <person name="De Berardinis V."/>
            <person name="Cruaud C."/>
            <person name="Duprat S."/>
            <person name="Brottier P."/>
            <person name="Coutanceau J.-P."/>
            <person name="Gouzy J."/>
            <person name="Parra G."/>
            <person name="Lardier G."/>
            <person name="Chapple C."/>
            <person name="McKernan K.J."/>
            <person name="McEwan P."/>
            <person name="Bosak S."/>
            <person name="Kellis M."/>
            <person name="Volff J.-N."/>
            <person name="Guigo R."/>
            <person name="Zody M.C."/>
            <person name="Mesirov J."/>
            <person name="Lindblad-Toh K."/>
            <person name="Birren B."/>
            <person name="Nusbaum C."/>
            <person name="Kahn D."/>
            <person name="Robinson-Rechavi M."/>
            <person name="Laudet V."/>
            <person name="Schachter V."/>
            <person name="Quetier F."/>
            <person name="Saurin W."/>
            <person name="Scarpelli C."/>
            <person name="Wincker P."/>
            <person name="Lander E.S."/>
            <person name="Weissenbach J."/>
            <person name="Roest Crollius H."/>
        </authorList>
    </citation>
    <scope>NUCLEOTIDE SEQUENCE [LARGE SCALE GENOMIC DNA]</scope>
</reference>
<dbReference type="GO" id="GO:0008331">
    <property type="term" value="F:high voltage-gated calcium channel activity"/>
    <property type="evidence" value="ECO:0007669"/>
    <property type="project" value="TreeGrafter"/>
</dbReference>
<comment type="function">
    <text evidence="18">Voltage-sensitive calcium channels (VSCC) mediate the entry of calcium ions into excitable cells and are also involved in a variety of calcium-dependent processes, including muscle contraction, hormone or neurotransmitter release, gene expression, cell motility, cell division and cell death. This alpha-1B subunit gives rise to N-type calcium currents. N-type calcium channels belong to the 'high-voltage activated' (HVA) group. They are involved in pain signaling. Calcium channels containing alpha-1B subunit may play a role in directed migration of immature neurons. Mediates Ca(2+) release probability at hippocampal neuronal soma and synaptic terminals.</text>
</comment>
<dbReference type="PANTHER" id="PTHR45628:SF6">
    <property type="entry name" value="VOLTAGE-DEPENDENT N-TYPE CALCIUM CHANNEL SUBUNIT ALPHA-1B"/>
    <property type="match status" value="1"/>
</dbReference>
<evidence type="ECO:0000256" key="6">
    <source>
        <dbReference type="ARBA" id="ARBA00022673"/>
    </source>
</evidence>
<dbReference type="Pfam" id="PF00520">
    <property type="entry name" value="Ion_trans"/>
    <property type="match status" value="4"/>
</dbReference>
<dbReference type="GO" id="GO:0007268">
    <property type="term" value="P:chemical synaptic transmission"/>
    <property type="evidence" value="ECO:0007669"/>
    <property type="project" value="TreeGrafter"/>
</dbReference>
<keyword evidence="4" id="KW-0597">Phosphoprotein</keyword>
<comment type="similarity">
    <text evidence="2">Belongs to the calcium channel alpha-1 subunit (TC 1.A.1.11) family. CACNA1B subfamily.</text>
</comment>
<evidence type="ECO:0000256" key="8">
    <source>
        <dbReference type="ARBA" id="ARBA00022723"/>
    </source>
</evidence>
<feature type="domain" description="Ion transport" evidence="23">
    <location>
        <begin position="101"/>
        <end position="370"/>
    </location>
</feature>
<keyword evidence="5 20" id="KW-0109">Calcium transport</keyword>
<evidence type="ECO:0000256" key="19">
    <source>
        <dbReference type="PIRSR" id="PIRSR602077-1"/>
    </source>
</evidence>
<evidence type="ECO:0000256" key="18">
    <source>
        <dbReference type="ARBA" id="ARBA00049617"/>
    </source>
</evidence>
<evidence type="ECO:0000259" key="23">
    <source>
        <dbReference type="Pfam" id="PF00520"/>
    </source>
</evidence>
<evidence type="ECO:0000256" key="9">
    <source>
        <dbReference type="ARBA" id="ARBA00022737"/>
    </source>
</evidence>
<keyword evidence="9" id="KW-0677">Repeat</keyword>
<feature type="transmembrane region" description="Helical" evidence="22">
    <location>
        <begin position="1137"/>
        <end position="1155"/>
    </location>
</feature>
<name>Q4T0L3_TETNG</name>
<feature type="compositionally biased region" description="Basic and acidic residues" evidence="21">
    <location>
        <begin position="846"/>
        <end position="861"/>
    </location>
</feature>
<feature type="compositionally biased region" description="Basic and acidic residues" evidence="21">
    <location>
        <begin position="937"/>
        <end position="946"/>
    </location>
</feature>
<feature type="compositionally biased region" description="Basic residues" evidence="21">
    <location>
        <begin position="885"/>
        <end position="894"/>
    </location>
</feature>
<feature type="transmembrane region" description="Helical" evidence="22">
    <location>
        <begin position="1175"/>
        <end position="1195"/>
    </location>
</feature>
<evidence type="ECO:0000256" key="3">
    <source>
        <dbReference type="ARBA" id="ARBA00022448"/>
    </source>
</evidence>
<dbReference type="PRINTS" id="PR01631">
    <property type="entry name" value="NVDCCALPHA1"/>
</dbReference>
<dbReference type="PRINTS" id="PR00167">
    <property type="entry name" value="CACHANNEL"/>
</dbReference>
<keyword evidence="15" id="KW-1015">Disulfide bond</keyword>
<keyword evidence="10 19" id="KW-0106">Calcium</keyword>
<feature type="transmembrane region" description="Helical" evidence="22">
    <location>
        <begin position="1434"/>
        <end position="1456"/>
    </location>
</feature>
<dbReference type="InterPro" id="IPR050599">
    <property type="entry name" value="VDCC_alpha-1_subunit"/>
</dbReference>
<evidence type="ECO:0000256" key="5">
    <source>
        <dbReference type="ARBA" id="ARBA00022568"/>
    </source>
</evidence>
<feature type="transmembrane region" description="Helical" evidence="22">
    <location>
        <begin position="1275"/>
        <end position="1297"/>
    </location>
</feature>
<dbReference type="GO" id="GO:0005891">
    <property type="term" value="C:voltage-gated calcium channel complex"/>
    <property type="evidence" value="ECO:0007669"/>
    <property type="project" value="InterPro"/>
</dbReference>
<feature type="non-terminal residue" evidence="24">
    <location>
        <position position="1485"/>
    </location>
</feature>
<feature type="compositionally biased region" description="Basic and acidic residues" evidence="21">
    <location>
        <begin position="904"/>
        <end position="913"/>
    </location>
</feature>
<feature type="transmembrane region" description="Helical" evidence="22">
    <location>
        <begin position="1207"/>
        <end position="1228"/>
    </location>
</feature>
<dbReference type="GO" id="GO:0046872">
    <property type="term" value="F:metal ion binding"/>
    <property type="evidence" value="ECO:0007669"/>
    <property type="project" value="UniProtKB-KW"/>
</dbReference>
<organism evidence="24">
    <name type="scientific">Tetraodon nigroviridis</name>
    <name type="common">Spotted green pufferfish</name>
    <name type="synonym">Chelonodon nigroviridis</name>
    <dbReference type="NCBI Taxonomy" id="99883"/>
    <lineage>
        <taxon>Eukaryota</taxon>
        <taxon>Metazoa</taxon>
        <taxon>Chordata</taxon>
        <taxon>Craniata</taxon>
        <taxon>Vertebrata</taxon>
        <taxon>Euteleostomi</taxon>
        <taxon>Actinopterygii</taxon>
        <taxon>Neopterygii</taxon>
        <taxon>Teleostei</taxon>
        <taxon>Neoteleostei</taxon>
        <taxon>Acanthomorphata</taxon>
        <taxon>Eupercaria</taxon>
        <taxon>Tetraodontiformes</taxon>
        <taxon>Tetradontoidea</taxon>
        <taxon>Tetraodontidae</taxon>
        <taxon>Tetraodon</taxon>
    </lineage>
</organism>
<evidence type="ECO:0000256" key="4">
    <source>
        <dbReference type="ARBA" id="ARBA00022553"/>
    </source>
</evidence>
<evidence type="ECO:0000256" key="1">
    <source>
        <dbReference type="ARBA" id="ARBA00004141"/>
    </source>
</evidence>
<feature type="compositionally biased region" description="Basic and acidic residues" evidence="21">
    <location>
        <begin position="872"/>
        <end position="884"/>
    </location>
</feature>
<dbReference type="OrthoDB" id="431720at2759"/>
<feature type="compositionally biased region" description="Basic residues" evidence="21">
    <location>
        <begin position="862"/>
        <end position="871"/>
    </location>
</feature>
<feature type="transmembrane region" description="Helical" evidence="22">
    <location>
        <begin position="174"/>
        <end position="194"/>
    </location>
</feature>
<feature type="region of interest" description="Disordered" evidence="21">
    <location>
        <begin position="846"/>
        <end position="1018"/>
    </location>
</feature>
<keyword evidence="16" id="KW-0325">Glycoprotein</keyword>
<evidence type="ECO:0000256" key="2">
    <source>
        <dbReference type="ARBA" id="ARBA00005685"/>
    </source>
</evidence>
<dbReference type="GO" id="GO:0098703">
    <property type="term" value="P:calcium ion import across plasma membrane"/>
    <property type="evidence" value="ECO:0007669"/>
    <property type="project" value="TreeGrafter"/>
</dbReference>
<feature type="transmembrane region" description="Helical" evidence="22">
    <location>
        <begin position="229"/>
        <end position="251"/>
    </location>
</feature>
<feature type="domain" description="Ion transport" evidence="23">
    <location>
        <begin position="1136"/>
        <end position="1418"/>
    </location>
</feature>
<keyword evidence="14 22" id="KW-0472">Membrane</keyword>
<evidence type="ECO:0000256" key="15">
    <source>
        <dbReference type="ARBA" id="ARBA00023157"/>
    </source>
</evidence>
<feature type="binding site" evidence="19">
    <location>
        <position position="319"/>
    </location>
    <ligand>
        <name>Ca(2+)</name>
        <dbReference type="ChEBI" id="CHEBI:29108"/>
    </ligand>
</feature>
<feature type="region of interest" description="Disordered" evidence="21">
    <location>
        <begin position="1"/>
        <end position="42"/>
    </location>
</feature>
<feature type="transmembrane region" description="Helical" evidence="22">
    <location>
        <begin position="1344"/>
        <end position="1363"/>
    </location>
</feature>
<evidence type="ECO:0000256" key="7">
    <source>
        <dbReference type="ARBA" id="ARBA00022692"/>
    </source>
</evidence>
<keyword evidence="3" id="KW-0813">Transport</keyword>
<keyword evidence="17" id="KW-0407">Ion channel</keyword>
<dbReference type="InterPro" id="IPR002077">
    <property type="entry name" value="VDCCAlpha1"/>
</dbReference>
<dbReference type="KEGG" id="tng:GSTEN00009266G001"/>
<keyword evidence="12 22" id="KW-1133">Transmembrane helix</keyword>
<keyword evidence="11 20" id="KW-0851">Voltage-gated channel</keyword>
<evidence type="ECO:0000256" key="13">
    <source>
        <dbReference type="ARBA" id="ARBA00023065"/>
    </source>
</evidence>
<sequence>MARFAEDLPTRYGGSAGGGGRGGPGAGRGGARGGGAAPGGQRVYKQSMAQRARTMAIYNPNPVKQNCFTVNRSLFIFREDNLIRKYAKRITEWPYPSPQSSPFEYMILATIIANCIVLALEQHLPASDKTPMSERLDDTEPYFIGIFCFEAAIKIIALGFAFHKGSYLRNGWNVMDFVVVLSGILATVGSDFDLRTLRAVRVLRPLKLVSGIPSLQVVLKSIMKAMVPLLQIGLLLFFAIVMFAIIGVEFYMGKFHTTCFRTDTGERAADWPCGQEPPARTCPEGTECREYWTGPNFGITNFDNILFAILTVFQCITMEGWVEILYNTNDVAGNTWNWLYFIPLIIIGSFFMLNLVLGVLSGEFAKERERVEKRQEFLKLRRQQQIERELTGYLEWICKAEEVLLEEEDEIAEEKSPLDSAWYRRTQNLSVLKRNKAKKGKNDLISAEEGDDPFADISSVAPPGSPFGRASVKSSGKLDSSSYFRRKEKRIRFFIRRMVKAQSFYWIVLCVVGLNTLCVAIVHYDQPVWLTRALYTAEFVFLGLFLTEMSLKMYGLGVRNYFHSSFNCFDFGVIVGSICEVIWDMIKPGASFGISVLRALRLLRIFKVTKYWNSLRNLVISLLNSMKSIISLLFLLFLFIVVFALLGMQLFGGQFNFENETPTTNFDTFPAAILTVFQILTGEDWNAVISRGKKTLNHSRHKDVKMCYAFCSLKDEEEQEEAANKKLALQKALEVKEVSPMSAANISIAASEILSRLQRKCPLLPCPTKLECTSKEQQRTAKTMSVWEQRTNQLRRHNMRASSEALFNELDPEERRRMSSALHLHPDMKTHLDRPLMIEARGADKPIRAPEGGHLESDHEGHPRKHHRHRDRNGENREGCDGRGGRHHTHHIRSRDHNGNGSQSKERRGERSHSRNGGQGHRHRHHHHNGSPEEETKDVRGGEERVHRHHHSHRPPKEGNGMIANGSQGDRKGKCGGDSNGERKGHGSHMKAQPAGDGDDFKKNKNGTKSHWEKIPDAQEDGLASTALQAMRSSLTAGEKQEDADNLKNSTRASQAGLNSNAIHIPVTITAPPGETTLIPMNNIDSENFQIREEKKNMEEDEEVNGPRQMLPYSSMFIFGQTNPVRRLCHYVVNLRYFEMCILIVITMSSIALAAEDPVQANAPRNNVLKYLDYVFTGVFTFEMVIKMIDLGLLLHPGSYFRDLWNILDFIVVSGALVAFACTSQQSVARGTKGKDINTIKSLRVLRVLRPLKTIKRLPKLKAVFDCVVNSLKNVLNILIVYILFMFIFAVIAVQLFKGKFFYCTDESKVLEKDCRGHFLDYDKDQVTAQPREWKKYEFHYDNVLWAFLTLFTVSTGEGWPMVLKHSVDATYEDQGPNPGFRMETSIFYVVYFVVFPFFFVNIFVALIIYHLSGARRQGHFYGAPDLYESMLKYLNIVFTALFTLECILKIIAFGPLNYLKAAWNVFDFVTVLGSITDILVTEIK</sequence>
<feature type="transmembrane region" description="Helical" evidence="22">
    <location>
        <begin position="141"/>
        <end position="162"/>
    </location>
</feature>
<reference evidence="24" key="2">
    <citation type="submission" date="2004-02" db="EMBL/GenBank/DDBJ databases">
        <authorList>
            <consortium name="Genoscope"/>
            <consortium name="Whitehead Institute Centre for Genome Research"/>
        </authorList>
    </citation>
    <scope>NUCLEOTIDE SEQUENCE</scope>
</reference>
<evidence type="ECO:0000256" key="20">
    <source>
        <dbReference type="RuleBase" id="RU003808"/>
    </source>
</evidence>
<evidence type="ECO:0000256" key="14">
    <source>
        <dbReference type="ARBA" id="ARBA00023136"/>
    </source>
</evidence>
<comment type="subcellular location">
    <subcellularLocation>
        <location evidence="1 20">Membrane</location>
        <topology evidence="1 20">Multi-pass membrane protein</topology>
    </subcellularLocation>
</comment>
<dbReference type="InterPro" id="IPR005821">
    <property type="entry name" value="Ion_trans_dom"/>
</dbReference>
<feature type="compositionally biased region" description="Basic and acidic residues" evidence="21">
    <location>
        <begin position="969"/>
        <end position="985"/>
    </location>
</feature>
<dbReference type="FunFam" id="1.20.120.350:FF:000011">
    <property type="entry name" value="Voltage-dependent N-type calcium channel subunit alpha"/>
    <property type="match status" value="1"/>
</dbReference>
<dbReference type="Gene3D" id="6.10.250.2500">
    <property type="match status" value="1"/>
</dbReference>
<evidence type="ECO:0000256" key="22">
    <source>
        <dbReference type="SAM" id="Phobius"/>
    </source>
</evidence>
<feature type="transmembrane region" description="Helical" evidence="22">
    <location>
        <begin position="305"/>
        <end position="326"/>
    </location>
</feature>
<feature type="compositionally biased region" description="Gly residues" evidence="21">
    <location>
        <begin position="14"/>
        <end position="38"/>
    </location>
</feature>
<keyword evidence="7 22" id="KW-0812">Transmembrane</keyword>
<dbReference type="InterPro" id="IPR005447">
    <property type="entry name" value="VDCC_N_a1su"/>
</dbReference>
<dbReference type="EMBL" id="CAAE01010942">
    <property type="protein sequence ID" value="CAF93569.1"/>
    <property type="molecule type" value="Genomic_DNA"/>
</dbReference>
<dbReference type="FunFam" id="1.20.120.350:FF:000001">
    <property type="entry name" value="Voltage-dependent L-type calcium channel subunit alpha"/>
    <property type="match status" value="1"/>
</dbReference>
<keyword evidence="8 19" id="KW-0479">Metal-binding</keyword>
<feature type="transmembrane region" description="Helical" evidence="22">
    <location>
        <begin position="629"/>
        <end position="651"/>
    </location>
</feature>
<protein>
    <recommendedName>
        <fullName evidence="20">Voltage-dependent N-type calcium channel subunit alpha</fullName>
    </recommendedName>
</protein>
<feature type="transmembrane region" description="Helical" evidence="22">
    <location>
        <begin position="338"/>
        <end position="360"/>
    </location>
</feature>
<evidence type="ECO:0000313" key="24">
    <source>
        <dbReference type="EMBL" id="CAF93569.1"/>
    </source>
</evidence>
<dbReference type="Gene3D" id="1.20.120.350">
    <property type="entry name" value="Voltage-gated potassium channels. Chain C"/>
    <property type="match status" value="3"/>
</dbReference>
<keyword evidence="6 20" id="KW-0107">Calcium channel</keyword>
<evidence type="ECO:0000256" key="10">
    <source>
        <dbReference type="ARBA" id="ARBA00022837"/>
    </source>
</evidence>
<evidence type="ECO:0000256" key="17">
    <source>
        <dbReference type="ARBA" id="ARBA00023303"/>
    </source>
</evidence>
<dbReference type="Gene3D" id="1.10.287.70">
    <property type="match status" value="3"/>
</dbReference>
<evidence type="ECO:0000256" key="16">
    <source>
        <dbReference type="ARBA" id="ARBA00023180"/>
    </source>
</evidence>
<evidence type="ECO:0000256" key="11">
    <source>
        <dbReference type="ARBA" id="ARBA00022882"/>
    </source>
</evidence>
<feature type="binding site" evidence="19">
    <location>
        <position position="1358"/>
    </location>
    <ligand>
        <name>Ca(2+)</name>
        <dbReference type="ChEBI" id="CHEBI:29108"/>
    </ligand>
</feature>
<feature type="transmembrane region" description="Helical" evidence="22">
    <location>
        <begin position="1387"/>
        <end position="1413"/>
    </location>
</feature>
<evidence type="ECO:0000256" key="12">
    <source>
        <dbReference type="ARBA" id="ARBA00022989"/>
    </source>
</evidence>
<proteinExistence type="inferred from homology"/>
<dbReference type="SUPFAM" id="SSF81324">
    <property type="entry name" value="Voltage-gated potassium channels"/>
    <property type="match status" value="4"/>
</dbReference>
<comment type="caution">
    <text evidence="24">The sequence shown here is derived from an EMBL/GenBank/DDBJ whole genome shotgun (WGS) entry which is preliminary data.</text>
</comment>
<dbReference type="PANTHER" id="PTHR45628">
    <property type="entry name" value="VOLTAGE-DEPENDENT CALCIUM CHANNEL TYPE A SUBUNIT ALPHA-1"/>
    <property type="match status" value="1"/>
</dbReference>
<feature type="domain" description="Ion transport" evidence="23">
    <location>
        <begin position="502"/>
        <end position="692"/>
    </location>
</feature>
<dbReference type="GO" id="GO:0043025">
    <property type="term" value="C:neuronal cell body"/>
    <property type="evidence" value="ECO:0007669"/>
    <property type="project" value="TreeGrafter"/>
</dbReference>
<dbReference type="FunFam" id="1.20.120.350:FF:000015">
    <property type="entry name" value="Voltage-dependent N-type calcium channel subunit alpha"/>
    <property type="match status" value="1"/>
</dbReference>
<feature type="domain" description="Ion transport" evidence="23">
    <location>
        <begin position="1422"/>
        <end position="1481"/>
    </location>
</feature>
<feature type="transmembrane region" description="Helical" evidence="22">
    <location>
        <begin position="504"/>
        <end position="523"/>
    </location>
</feature>